<dbReference type="CDD" id="cd00054">
    <property type="entry name" value="EGF_CA"/>
    <property type="match status" value="1"/>
</dbReference>
<name>A0A6P4Y7S5_BRABE</name>
<evidence type="ECO:0000256" key="1">
    <source>
        <dbReference type="ARBA" id="ARBA00023157"/>
    </source>
</evidence>
<dbReference type="RefSeq" id="XP_019614832.1">
    <property type="nucleotide sequence ID" value="XM_019759273.1"/>
</dbReference>
<evidence type="ECO:0000313" key="6">
    <source>
        <dbReference type="RefSeq" id="XP_019614832.1"/>
    </source>
</evidence>
<feature type="domain" description="Sushi" evidence="4">
    <location>
        <begin position="2926"/>
        <end position="2984"/>
    </location>
</feature>
<feature type="region of interest" description="Disordered" evidence="3">
    <location>
        <begin position="1793"/>
        <end position="1818"/>
    </location>
</feature>
<keyword evidence="1 2" id="KW-1015">Disulfide bond</keyword>
<dbReference type="InterPro" id="IPR035976">
    <property type="entry name" value="Sushi/SCR/CCP_sf"/>
</dbReference>
<feature type="region of interest" description="Disordered" evidence="3">
    <location>
        <begin position="247"/>
        <end position="266"/>
    </location>
</feature>
<dbReference type="InterPro" id="IPR003961">
    <property type="entry name" value="FN3_dom"/>
</dbReference>
<feature type="domain" description="Sushi" evidence="4">
    <location>
        <begin position="2867"/>
        <end position="2925"/>
    </location>
</feature>
<evidence type="ECO:0000259" key="4">
    <source>
        <dbReference type="PROSITE" id="PS50923"/>
    </source>
</evidence>
<feature type="disulfide bond" evidence="2">
    <location>
        <begin position="2896"/>
        <end position="2923"/>
    </location>
</feature>
<dbReference type="InterPro" id="IPR000742">
    <property type="entry name" value="EGF"/>
</dbReference>
<dbReference type="Gene3D" id="2.10.70.10">
    <property type="entry name" value="Complement Module, domain 1"/>
    <property type="match status" value="2"/>
</dbReference>
<keyword evidence="5" id="KW-1185">Reference proteome</keyword>
<dbReference type="GeneID" id="109462715"/>
<dbReference type="CDD" id="cd00033">
    <property type="entry name" value="CCP"/>
    <property type="match status" value="2"/>
</dbReference>
<dbReference type="SMART" id="SM00032">
    <property type="entry name" value="CCP"/>
    <property type="match status" value="2"/>
</dbReference>
<dbReference type="Gene3D" id="3.50.4.10">
    <property type="entry name" value="Hepatocyte Growth Factor"/>
    <property type="match status" value="1"/>
</dbReference>
<gene>
    <name evidence="6" type="primary">LOC109462715</name>
</gene>
<dbReference type="OrthoDB" id="6153184at2759"/>
<dbReference type="SMART" id="SM00473">
    <property type="entry name" value="PAN_AP"/>
    <property type="match status" value="1"/>
</dbReference>
<evidence type="ECO:0000256" key="3">
    <source>
        <dbReference type="SAM" id="MobiDB-lite"/>
    </source>
</evidence>
<proteinExistence type="predicted"/>
<feature type="non-terminal residue" evidence="6">
    <location>
        <position position="1"/>
    </location>
</feature>
<protein>
    <submittedName>
        <fullName evidence="6">Uncharacterized protein LOC109462715</fullName>
    </submittedName>
</protein>
<dbReference type="CDD" id="cd01099">
    <property type="entry name" value="PAN_AP_HGF"/>
    <property type="match status" value="1"/>
</dbReference>
<feature type="compositionally biased region" description="Low complexity" evidence="3">
    <location>
        <begin position="255"/>
        <end position="266"/>
    </location>
</feature>
<feature type="compositionally biased region" description="Low complexity" evidence="3">
    <location>
        <begin position="1804"/>
        <end position="1815"/>
    </location>
</feature>
<organism evidence="5 6">
    <name type="scientific">Branchiostoma belcheri</name>
    <name type="common">Amphioxus</name>
    <dbReference type="NCBI Taxonomy" id="7741"/>
    <lineage>
        <taxon>Eukaryota</taxon>
        <taxon>Metazoa</taxon>
        <taxon>Chordata</taxon>
        <taxon>Cephalochordata</taxon>
        <taxon>Leptocardii</taxon>
        <taxon>Amphioxiformes</taxon>
        <taxon>Branchiostomatidae</taxon>
        <taxon>Branchiostoma</taxon>
    </lineage>
</organism>
<dbReference type="PANTHER" id="PTHR16897:SF2">
    <property type="entry name" value="OS03G0226600 PROTEIN"/>
    <property type="match status" value="1"/>
</dbReference>
<evidence type="ECO:0000256" key="2">
    <source>
        <dbReference type="PROSITE-ProRule" id="PRU00302"/>
    </source>
</evidence>
<reference evidence="6" key="1">
    <citation type="submission" date="2025-08" db="UniProtKB">
        <authorList>
            <consortium name="RefSeq"/>
        </authorList>
    </citation>
    <scope>IDENTIFICATION</scope>
    <source>
        <tissue evidence="6">Gonad</tissue>
    </source>
</reference>
<dbReference type="Proteomes" id="UP000515135">
    <property type="component" value="Unplaced"/>
</dbReference>
<accession>A0A6P4Y7S5</accession>
<dbReference type="SUPFAM" id="SSF57414">
    <property type="entry name" value="Hairpin loop containing domain-like"/>
    <property type="match status" value="1"/>
</dbReference>
<dbReference type="SMART" id="SM00060">
    <property type="entry name" value="FN3"/>
    <property type="match status" value="4"/>
</dbReference>
<dbReference type="PROSITE" id="PS00022">
    <property type="entry name" value="EGF_1"/>
    <property type="match status" value="1"/>
</dbReference>
<sequence length="2993" mass="327123">SGARSSTARRAKLIDLDQLKEKTLQEIKELLDIKNPGSFDIQQLMKNLREAYLEIAKDALNNLLGKLFPGQFSSFDVCMNGVKIFGPNDIKFFSFTFNFFLGPVPMQFGFSAGGSWKVECGFKLCFLTMKAEGTATPQIGAMVSGELNVNLFLFKAGLKLTGYLLTTKFPTKAEVGFSKFPLDVGIRMDLELIPLRLELRAILKLTVKLLFIKIEKTLINKLLWHYTTPSITANIFDIHNKEPDNSPPTFNSFATTSGSGSGKRSSATSQCTVYQLRNRDYTEPAFQLAISVEDDRSEVEVSYSVGSFQGGSDLAKDEVLGGPSAVVEQVLPGRIPLYFTVKGTNSAGGTASVTCQLSSYDTTPPAGRVIPDFFTTSHPNVLKASAMAVDETPLVERKEAIGFGRGIYGDQAFPWSDISSRPLRSSTKSVETSLLQFTSPRLGKLMSKPHQVKLGHATPGKCASACLALPPLKCISFNYDYGTSGQCELLEEVEGHGVKIHIAGHFHYFERLGIGHAVTFNHRDLHLQHGQLYYFNYYLKNQLGYTNILTSQPVKVDFTPVSPGPIQNAHYDETVKEPCHELLPDKWENRCVDESNLPNHRYIIDGEGSATVFNGHTPFVDVLYTRANKYVSANWDGFHDYETGIYGYTWSVGTEKCLENIHPHKDPHAHLFDESEWTHTGLAHPLDLEDGLYYVSVRAINKVEYGGPLATTVCHSTPYAIDNTEPLIHEVFEMLYDEETHVILASYNVSDPLSNIKEMHIGLGKSTRDTYILDWFVHDDADSVEFTHHIPDGEPTWLRIRAVNNVDLRTAGHGPYPILVDTTPPLAGDVYDGRSHGRQVNFQSSQSEICANWENFWDPDTGIADYLWGVGTSPGDDDVVEFKRLRHFVFLHCDNSVNLTHNATYYSTLYAFNRGHKRLNVSANSEGVRVDLTPPEAGWLKDGDTIGQDLKYSSSPATVSGNWGGFTDPESGIQQYTIAVLRKPKHQVEDEVIHASESVGMTTSFRWHHFHLHQGDQVFVNLNVTNRALGVTTLQSDGFVLDLTPPVLKYLRDGLDPDKDAQYSSSTTELTANWKFVDEETGVDYIELQVYQKHGGTRSPLGESVTLDGAAQNWTSTEALSLNIGALYTVKVHAINAAGLTAVHETDGVLIDPTPPEILFIHAGVLSGMDDEELTNGFVVIANTGTLTASWLGLDGESGIDSYWIGLGTTHGGDDVLGFYSVGEVTDIILTELPLQLFENGSPIYYISVKAQNGAGAFSTTVTASPIKVVAADVSGLVFDGAGSSDLTQMASTAIDVDYQLEATTVSLQFEGYESAQHGIIGYEWGVGTIPGADDIQPFTDMGIVAFDEPAGSGIAQILLPLSSSNRYFSSVRAITGALNILESTSDGFGVDQSAPSVSIVSVGEDEDDSGNKPLGRDTVYQAINTGSLAAEWNIGDNESAIAAAWFAIGFTPISSDLYNITNTNKRTSLAAGLLIPSADGTPNMVTVTAMNNHEFDESGVLTSAYASLFDVHPFTNVERDTLVDLANMTLEHKGTYYVTVMASDESLQCDVVTAPFTVDITPPKKGRIQIGPFANLVIQCGNTAHNAPQLTEPVTLSANYSSYTFVDLFLEGTMVYFVQLNAVNRATGSTTVTSSPVLIDPRDPIPGDIVDGDSFKRDVSHQSSTSSLHGTFTLYHGQEAYQCSYNHHDLDAPTEAWSPVTSQGVWGTSIEASRIRFAPEQLSYSVSNGLTVTMVRDVRAERMISGGYMTVLNHEGPGIFQIDIVAAGSELDSVTSLVFWDGPAGVVGGFEMPSDPEESSNFSTSAPTTTPATTQNPWQIVNDNSEETSDENAVLRTLPYTGIGMDIFHEVTAEGTTKYYILLWSRFQDERSALQYEKIELGFDASEAWHTYGLKYTVDRTDATQELWGFELHIDGEYFTTITGIPPVSLSTKLILAVRSKQGAVAEFHDVFTPPTVMAHFKNLRTPPSAEMLCRYGTPFQDGSTTILKIYAGVGTTKGADDVEPFFEVEDLCTPCMDECSRYSCDMNCTVDDITLHHVFINNLHLSTHKMITQDNVTTSTPALYYITIKAVSGSGRFALSSSDGVYIDATPPVFESLYHVDLSWSEDEPSDFQGSNSTIAVRWEAYDIESQVVGYFWAIGTAPFWTDIQDHVSVGLATSASNSQLEGSLQPLQTYYATVIAVNGAGLNTTKSTTGVTFLEESPSSENMTIGVGCREDQNDGSSSEDDVSVCPGIKSSVEISWPDFDEREGITGYYFSIGSTEELEDIIPETQVGYNESGTVLIEDGQVLINGQVIANISDLRHMQNDDQSTPEVNKFNMEPGRKMYVKVKACNSAHKCSIIDLKVIVVSREGDVVAKATNSSKVSVTLNSSGATRSARTYVINGVNIVTTGITPGDGLVAGMLDKHDVEEEYVSGASSTFTPFIVDPERTRNNSERSLNGRLRKFEETFFISLLHDNPLTGPLEITIPINADLIPEGTVPVLLYWSTELQQWMDASRTCPNLDNVQYDWEQNLLHVNVCSTHPATKTSEENVRRRRSSEGEFYSGSTQFAEASVDSDIINTAPVVTSPSAMWMYEDSGTLRAQLQAQDAEGDELIFSLDAEPEEDIMGEAVLSPEGLLEYTPCRHCFGLVRIGYVVQEKPTGETTPLEVRETLTIDVRPENDNPGLLFLIDGVNVVSDQGTNTYRPVELPVKQGEENSMVVWMYDVDIADDLAFSISQPQHGGVQIGPVCKNVTFLSTPCSMSSTNNLDITSDGNCTVCKPSNLNTTKEIHDLSWALARLTYISRNESYFGEDSFAIHGIDENGGASKILPIDVFVLQKCKNNGTCIGPAEDPDCEDTQLAFGFEGYTCDCTEDYIGEFCQLEIVPCLPPMAPANGSVSPDDATSYQDVVEFSCDPGYELVGDSAHVCQWDGRWNSSTPNCNPVPCPTLSAPANGALSPSGPHVYQDVVTFTCSTGYVVTGVSTVTCQADGTWSRTVPTCNSEIIFTIVFA</sequence>
<feature type="disulfide bond" evidence="2">
    <location>
        <begin position="2955"/>
        <end position="2982"/>
    </location>
</feature>
<dbReference type="KEGG" id="bbel:109462715"/>
<dbReference type="SUPFAM" id="SSF57535">
    <property type="entry name" value="Complement control module/SCR domain"/>
    <property type="match status" value="2"/>
</dbReference>
<keyword evidence="2" id="KW-0768">Sushi</keyword>
<dbReference type="InterPro" id="IPR000436">
    <property type="entry name" value="Sushi_SCR_CCP_dom"/>
</dbReference>
<dbReference type="PANTHER" id="PTHR16897">
    <property type="entry name" value="OS10G0105400 PROTEIN"/>
    <property type="match status" value="1"/>
</dbReference>
<comment type="caution">
    <text evidence="2">Lacks conserved residue(s) required for the propagation of feature annotation.</text>
</comment>
<dbReference type="InterPro" id="IPR003609">
    <property type="entry name" value="Pan_app"/>
</dbReference>
<dbReference type="Pfam" id="PF00084">
    <property type="entry name" value="Sushi"/>
    <property type="match status" value="2"/>
</dbReference>
<dbReference type="PROSITE" id="PS50923">
    <property type="entry name" value="SUSHI"/>
    <property type="match status" value="2"/>
</dbReference>
<evidence type="ECO:0000313" key="5">
    <source>
        <dbReference type="Proteomes" id="UP000515135"/>
    </source>
</evidence>